<keyword evidence="11" id="KW-0995">Kinetochore</keyword>
<keyword evidence="6" id="KW-0963">Cytoplasm</keyword>
<sequence length="341" mass="39484">MYSFFSVQRQGCAFRGYMRKIKFKTTTHNHSSMRGKKPAVTLWKMSETLDLCIEEINRSIDSISTLYFKPPGIFHNAVVRNKDKGQGYGTIITELIRDCNPKEELSLFKINKSNGVPTRKDGKGSVVDFLAERDKNDRRNRRIGLPDPKPVVRVPKEFYLKRHDEALRSKRPKQNSIYFDVESSKIPNDSNVFRLLISKFQDTQIINLLHALQNGSVTMDTASNEIDTEFPHSKRRKTIFLDDFPVKSILEVFEEVANQWPLSVYKQAHAKYSQDCTVLEEEIEILKTELQLQEDQLQAQLNINQSSSHVVTKLIQKEQNDIRKLEKEMDLLQSSLETQSD</sequence>
<keyword evidence="10" id="KW-0159">Chromosome partition</keyword>
<proteinExistence type="inferred from homology"/>
<keyword evidence="8" id="KW-0493">Microtubule</keyword>
<evidence type="ECO:0000256" key="15">
    <source>
        <dbReference type="ARBA" id="ARBA00023306"/>
    </source>
</evidence>
<keyword evidence="5" id="KW-0158">Chromosome</keyword>
<dbReference type="EMBL" id="CP058611">
    <property type="protein sequence ID" value="QLG74755.1"/>
    <property type="molecule type" value="Genomic_DNA"/>
</dbReference>
<comment type="subcellular location">
    <subcellularLocation>
        <location evidence="3">Chromosome</location>
        <location evidence="3">Centromere</location>
        <location evidence="3">Kinetochore</location>
    </subcellularLocation>
    <subcellularLocation>
        <location evidence="2">Cytoplasm</location>
        <location evidence="2">Cytoskeleton</location>
        <location evidence="2">Spindle</location>
    </subcellularLocation>
    <subcellularLocation>
        <location evidence="1">Nucleus</location>
    </subcellularLocation>
</comment>
<dbReference type="Proteomes" id="UP000509704">
    <property type="component" value="Chromosome 8"/>
</dbReference>
<organism evidence="20 21">
    <name type="scientific">Zygotorulaspora mrakii</name>
    <name type="common">Zygosaccharomyces mrakii</name>
    <dbReference type="NCBI Taxonomy" id="42260"/>
    <lineage>
        <taxon>Eukaryota</taxon>
        <taxon>Fungi</taxon>
        <taxon>Dikarya</taxon>
        <taxon>Ascomycota</taxon>
        <taxon>Saccharomycotina</taxon>
        <taxon>Saccharomycetes</taxon>
        <taxon>Saccharomycetales</taxon>
        <taxon>Saccharomycetaceae</taxon>
        <taxon>Zygotorulaspora</taxon>
    </lineage>
</organism>
<accession>A0A7H9B7V7</accession>
<evidence type="ECO:0000256" key="3">
    <source>
        <dbReference type="ARBA" id="ARBA00004629"/>
    </source>
</evidence>
<evidence type="ECO:0000256" key="10">
    <source>
        <dbReference type="ARBA" id="ARBA00022829"/>
    </source>
</evidence>
<evidence type="ECO:0000256" key="16">
    <source>
        <dbReference type="ARBA" id="ARBA00023328"/>
    </source>
</evidence>
<comment type="similarity">
    <text evidence="4">Belongs to the DASH complex SPC34 family.</text>
</comment>
<keyword evidence="15" id="KW-0131">Cell cycle</keyword>
<dbReference type="GO" id="GO:0005876">
    <property type="term" value="C:spindle microtubule"/>
    <property type="evidence" value="ECO:0007669"/>
    <property type="project" value="InterPro"/>
</dbReference>
<dbReference type="GeneID" id="59238557"/>
<evidence type="ECO:0000256" key="12">
    <source>
        <dbReference type="ARBA" id="ARBA00023054"/>
    </source>
</evidence>
<evidence type="ECO:0000256" key="7">
    <source>
        <dbReference type="ARBA" id="ARBA00022618"/>
    </source>
</evidence>
<name>A0A7H9B7V7_ZYGMR</name>
<dbReference type="InterPro" id="IPR013966">
    <property type="entry name" value="Spc34"/>
</dbReference>
<evidence type="ECO:0000256" key="13">
    <source>
        <dbReference type="ARBA" id="ARBA00023212"/>
    </source>
</evidence>
<evidence type="ECO:0000256" key="14">
    <source>
        <dbReference type="ARBA" id="ARBA00023242"/>
    </source>
</evidence>
<keyword evidence="13" id="KW-0206">Cytoskeleton</keyword>
<protein>
    <recommendedName>
        <fullName evidence="17">DASH complex subunit SPC34</fullName>
    </recommendedName>
    <alternativeName>
        <fullName evidence="18">Outer kinetochore protein SPC34</fullName>
    </alternativeName>
</protein>
<keyword evidence="16" id="KW-0137">Centromere</keyword>
<evidence type="ECO:0000256" key="1">
    <source>
        <dbReference type="ARBA" id="ARBA00004123"/>
    </source>
</evidence>
<keyword evidence="9" id="KW-0498">Mitosis</keyword>
<keyword evidence="12 19" id="KW-0175">Coiled coil</keyword>
<evidence type="ECO:0000256" key="8">
    <source>
        <dbReference type="ARBA" id="ARBA00022701"/>
    </source>
</evidence>
<dbReference type="AlphaFoldDB" id="A0A7H9B7V7"/>
<evidence type="ECO:0000256" key="4">
    <source>
        <dbReference type="ARBA" id="ARBA00008491"/>
    </source>
</evidence>
<evidence type="ECO:0000256" key="9">
    <source>
        <dbReference type="ARBA" id="ARBA00022776"/>
    </source>
</evidence>
<evidence type="ECO:0000256" key="18">
    <source>
        <dbReference type="ARBA" id="ARBA00044346"/>
    </source>
</evidence>
<keyword evidence="21" id="KW-1185">Reference proteome</keyword>
<keyword evidence="14" id="KW-0539">Nucleus</keyword>
<reference evidence="20 21" key="1">
    <citation type="submission" date="2020-07" db="EMBL/GenBank/DDBJ databases">
        <title>The yeast mating-type switching endonuclease HO is a domesticated member of an unorthodox homing genetic element family.</title>
        <authorList>
            <person name="Coughlan A.Y."/>
            <person name="Lombardi L."/>
            <person name="Braun-Galleani S."/>
            <person name="Martos A.R."/>
            <person name="Galeote V."/>
            <person name="Bigey F."/>
            <person name="Dequin S."/>
            <person name="Byrne K.P."/>
            <person name="Wolfe K.H."/>
        </authorList>
    </citation>
    <scope>NUCLEOTIDE SEQUENCE [LARGE SCALE GENOMIC DNA]</scope>
    <source>
        <strain evidence="20 21">NRRL Y-6702</strain>
    </source>
</reference>
<dbReference type="GO" id="GO:0008608">
    <property type="term" value="P:attachment of spindle microtubules to kinetochore"/>
    <property type="evidence" value="ECO:0007669"/>
    <property type="project" value="InterPro"/>
</dbReference>
<dbReference type="GO" id="GO:0042729">
    <property type="term" value="C:DASH complex"/>
    <property type="evidence" value="ECO:0007669"/>
    <property type="project" value="InterPro"/>
</dbReference>
<evidence type="ECO:0000256" key="5">
    <source>
        <dbReference type="ARBA" id="ARBA00022454"/>
    </source>
</evidence>
<evidence type="ECO:0000313" key="20">
    <source>
        <dbReference type="EMBL" id="QLG74755.1"/>
    </source>
</evidence>
<evidence type="ECO:0000313" key="21">
    <source>
        <dbReference type="Proteomes" id="UP000509704"/>
    </source>
</evidence>
<dbReference type="RefSeq" id="XP_037146480.1">
    <property type="nucleotide sequence ID" value="XM_037290585.1"/>
</dbReference>
<gene>
    <name evidence="20" type="ORF">HG535_0H00810</name>
</gene>
<keyword evidence="7" id="KW-0132">Cell division</keyword>
<dbReference type="KEGG" id="zmk:HG535_0H00810"/>
<evidence type="ECO:0000256" key="11">
    <source>
        <dbReference type="ARBA" id="ARBA00022838"/>
    </source>
</evidence>
<evidence type="ECO:0000256" key="19">
    <source>
        <dbReference type="SAM" id="Coils"/>
    </source>
</evidence>
<feature type="coiled-coil region" evidence="19">
    <location>
        <begin position="269"/>
        <end position="335"/>
    </location>
</feature>
<evidence type="ECO:0000256" key="2">
    <source>
        <dbReference type="ARBA" id="ARBA00004186"/>
    </source>
</evidence>
<dbReference type="GO" id="GO:0051301">
    <property type="term" value="P:cell division"/>
    <property type="evidence" value="ECO:0007669"/>
    <property type="project" value="UniProtKB-KW"/>
</dbReference>
<dbReference type="OrthoDB" id="10016597at2759"/>
<evidence type="ECO:0000256" key="17">
    <source>
        <dbReference type="ARBA" id="ARBA00044112"/>
    </source>
</evidence>
<dbReference type="Pfam" id="PF08657">
    <property type="entry name" value="DASH_Spc34"/>
    <property type="match status" value="1"/>
</dbReference>
<evidence type="ECO:0000256" key="6">
    <source>
        <dbReference type="ARBA" id="ARBA00022490"/>
    </source>
</evidence>